<feature type="active site" description="Nucleophile" evidence="7">
    <location>
        <position position="333"/>
    </location>
</feature>
<dbReference type="InterPro" id="IPR038063">
    <property type="entry name" value="Transpep_catalytic_dom"/>
</dbReference>
<keyword evidence="6 7" id="KW-0961">Cell wall biogenesis/degradation</keyword>
<protein>
    <submittedName>
        <fullName evidence="10">L,D-transpeptidase family protein</fullName>
    </submittedName>
</protein>
<feature type="chain" id="PRO_5045173604" evidence="8">
    <location>
        <begin position="23"/>
        <end position="358"/>
    </location>
</feature>
<gene>
    <name evidence="10" type="ORF">LZ016_03465</name>
</gene>
<dbReference type="InterPro" id="IPR050979">
    <property type="entry name" value="LD-transpeptidase"/>
</dbReference>
<organism evidence="10 11">
    <name type="scientific">Sphingomonas telluris</name>
    <dbReference type="NCBI Taxonomy" id="2907998"/>
    <lineage>
        <taxon>Bacteria</taxon>
        <taxon>Pseudomonadati</taxon>
        <taxon>Pseudomonadota</taxon>
        <taxon>Alphaproteobacteria</taxon>
        <taxon>Sphingomonadales</taxon>
        <taxon>Sphingomonadaceae</taxon>
        <taxon>Sphingomonas</taxon>
    </lineage>
</organism>
<feature type="signal peptide" evidence="8">
    <location>
        <begin position="1"/>
        <end position="22"/>
    </location>
</feature>
<keyword evidence="3" id="KW-0808">Transferase</keyword>
<dbReference type="PANTHER" id="PTHR30582">
    <property type="entry name" value="L,D-TRANSPEPTIDASE"/>
    <property type="match status" value="1"/>
</dbReference>
<dbReference type="Pfam" id="PF03734">
    <property type="entry name" value="YkuD"/>
    <property type="match status" value="1"/>
</dbReference>
<dbReference type="SUPFAM" id="SSF141523">
    <property type="entry name" value="L,D-transpeptidase catalytic domain-like"/>
    <property type="match status" value="1"/>
</dbReference>
<evidence type="ECO:0000313" key="11">
    <source>
        <dbReference type="Proteomes" id="UP001203058"/>
    </source>
</evidence>
<keyword evidence="4 7" id="KW-0133">Cell shape</keyword>
<feature type="active site" description="Proton donor/acceptor" evidence="7">
    <location>
        <position position="317"/>
    </location>
</feature>
<evidence type="ECO:0000256" key="4">
    <source>
        <dbReference type="ARBA" id="ARBA00022960"/>
    </source>
</evidence>
<dbReference type="InterPro" id="IPR002477">
    <property type="entry name" value="Peptidoglycan-bd-like"/>
</dbReference>
<keyword evidence="8" id="KW-0732">Signal</keyword>
<keyword evidence="5 7" id="KW-0573">Peptidoglycan synthesis</keyword>
<dbReference type="RefSeq" id="WP_241445866.1">
    <property type="nucleotide sequence ID" value="NZ_JAKZHW010000001.1"/>
</dbReference>
<dbReference type="PANTHER" id="PTHR30582:SF30">
    <property type="entry name" value="BLR4375 PROTEIN"/>
    <property type="match status" value="1"/>
</dbReference>
<evidence type="ECO:0000313" key="10">
    <source>
        <dbReference type="EMBL" id="MCH8615161.1"/>
    </source>
</evidence>
<comment type="similarity">
    <text evidence="2">Belongs to the YkuD family.</text>
</comment>
<proteinExistence type="inferred from homology"/>
<dbReference type="InterPro" id="IPR036365">
    <property type="entry name" value="PGBD-like_sf"/>
</dbReference>
<evidence type="ECO:0000256" key="5">
    <source>
        <dbReference type="ARBA" id="ARBA00022984"/>
    </source>
</evidence>
<sequence>MRYRPMLISAAAAAFVAGAAIAQNSADNASASEGKKSWVAPGTPGSPIKGEQFHAQVLLDMAGFSPGVIDGRSGSSLTEAIRGFQESKGLKVTGKLDGQTRSALLSQNRPSTVDVKLTADDVGGPFTYPFPKKPEDQEKLSFLGYRNMLEKLAERYHTTPQTIVALNGPDKSIGIGQTLRLPNVVPQSRDYSGANEKQEPLLAALNVDGNQPQGDYIVVDKSEGTLKVYKGEFPAGSAKVDGQLIAQFPVTTGSGHDPLPLGNWKVPTFSYLPPFNYQPDLFWDVSDEKAERKLPPGPNGMVGVAWLDLTKKHYGIHGTPEPQVIGKTQSHGCLRLTNWDVMRLSRMMKPGFQAKFVA</sequence>
<feature type="domain" description="L,D-TPase catalytic" evidence="9">
    <location>
        <begin position="215"/>
        <end position="357"/>
    </location>
</feature>
<keyword evidence="11" id="KW-1185">Reference proteome</keyword>
<evidence type="ECO:0000256" key="8">
    <source>
        <dbReference type="SAM" id="SignalP"/>
    </source>
</evidence>
<name>A0ABS9VJJ7_9SPHN</name>
<dbReference type="SUPFAM" id="SSF47090">
    <property type="entry name" value="PGBD-like"/>
    <property type="match status" value="1"/>
</dbReference>
<dbReference type="PROSITE" id="PS52029">
    <property type="entry name" value="LD_TPASE"/>
    <property type="match status" value="1"/>
</dbReference>
<dbReference type="EMBL" id="JAKZHW010000001">
    <property type="protein sequence ID" value="MCH8615161.1"/>
    <property type="molecule type" value="Genomic_DNA"/>
</dbReference>
<dbReference type="Gene3D" id="1.10.101.10">
    <property type="entry name" value="PGBD-like superfamily/PGBD"/>
    <property type="match status" value="1"/>
</dbReference>
<dbReference type="Proteomes" id="UP001203058">
    <property type="component" value="Unassembled WGS sequence"/>
</dbReference>
<dbReference type="InterPro" id="IPR005490">
    <property type="entry name" value="LD_TPept_cat_dom"/>
</dbReference>
<evidence type="ECO:0000256" key="3">
    <source>
        <dbReference type="ARBA" id="ARBA00022679"/>
    </source>
</evidence>
<reference evidence="10 11" key="1">
    <citation type="submission" date="2022-03" db="EMBL/GenBank/DDBJ databases">
        <authorList>
            <person name="Jo J.-H."/>
            <person name="Im W.-T."/>
        </authorList>
    </citation>
    <scope>NUCLEOTIDE SEQUENCE [LARGE SCALE GENOMIC DNA]</scope>
    <source>
        <strain evidence="10 11">SM33</strain>
    </source>
</reference>
<dbReference type="CDD" id="cd16913">
    <property type="entry name" value="YkuD_like"/>
    <property type="match status" value="1"/>
</dbReference>
<evidence type="ECO:0000256" key="2">
    <source>
        <dbReference type="ARBA" id="ARBA00005992"/>
    </source>
</evidence>
<dbReference type="Pfam" id="PF01471">
    <property type="entry name" value="PG_binding_1"/>
    <property type="match status" value="1"/>
</dbReference>
<comment type="caution">
    <text evidence="10">The sequence shown here is derived from an EMBL/GenBank/DDBJ whole genome shotgun (WGS) entry which is preliminary data.</text>
</comment>
<dbReference type="Gene3D" id="2.40.440.10">
    <property type="entry name" value="L,D-transpeptidase catalytic domain-like"/>
    <property type="match status" value="1"/>
</dbReference>
<dbReference type="InterPro" id="IPR036366">
    <property type="entry name" value="PGBDSf"/>
</dbReference>
<evidence type="ECO:0000256" key="6">
    <source>
        <dbReference type="ARBA" id="ARBA00023316"/>
    </source>
</evidence>
<evidence type="ECO:0000259" key="9">
    <source>
        <dbReference type="PROSITE" id="PS52029"/>
    </source>
</evidence>
<evidence type="ECO:0000256" key="7">
    <source>
        <dbReference type="PROSITE-ProRule" id="PRU01373"/>
    </source>
</evidence>
<comment type="pathway">
    <text evidence="1 7">Cell wall biogenesis; peptidoglycan biosynthesis.</text>
</comment>
<evidence type="ECO:0000256" key="1">
    <source>
        <dbReference type="ARBA" id="ARBA00004752"/>
    </source>
</evidence>
<accession>A0ABS9VJJ7</accession>